<comment type="caution">
    <text evidence="1">The sequence shown here is derived from an EMBL/GenBank/DDBJ whole genome shotgun (WGS) entry which is preliminary data.</text>
</comment>
<dbReference type="GO" id="GO:0009036">
    <property type="term" value="F:type II site-specific deoxyribonuclease activity"/>
    <property type="evidence" value="ECO:0007669"/>
    <property type="project" value="InterPro"/>
</dbReference>
<dbReference type="Pfam" id="PF09521">
    <property type="entry name" value="RE_NgoPII"/>
    <property type="match status" value="1"/>
</dbReference>
<organism evidence="1 2">
    <name type="scientific">Veillonella tobetsuensis</name>
    <dbReference type="NCBI Taxonomy" id="1110546"/>
    <lineage>
        <taxon>Bacteria</taxon>
        <taxon>Bacillati</taxon>
        <taxon>Bacillota</taxon>
        <taxon>Negativicutes</taxon>
        <taxon>Veillonellales</taxon>
        <taxon>Veillonellaceae</taxon>
        <taxon>Veillonella</taxon>
    </lineage>
</organism>
<accession>A0A480B6I2</accession>
<name>A0A480B6I2_9FIRM</name>
<dbReference type="EMBL" id="BJCR01000014">
    <property type="protein sequence ID" value="GCL68860.1"/>
    <property type="molecule type" value="Genomic_DNA"/>
</dbReference>
<protein>
    <recommendedName>
        <fullName evidence="3">NgoPII family restriction endonuclease</fullName>
    </recommendedName>
</protein>
<reference evidence="1 2" key="1">
    <citation type="submission" date="2019-03" db="EMBL/GenBank/DDBJ databases">
        <title>Draft genome sequences of two Veillonella tobetsuensis clinical isolates from intraoperative bronchial fluids of elderly patients with pulmonary carcinoma.</title>
        <authorList>
            <person name="Akiyama T."/>
        </authorList>
    </citation>
    <scope>NUCLEOTIDE SEQUENCE [LARGE SCALE GENOMIC DNA]</scope>
    <source>
        <strain evidence="1 2">PAGU 1579</strain>
    </source>
</reference>
<dbReference type="RefSeq" id="WP_137661738.1">
    <property type="nucleotide sequence ID" value="NZ_BJCR01000014.1"/>
</dbReference>
<keyword evidence="2" id="KW-1185">Reference proteome</keyword>
<proteinExistence type="predicted"/>
<dbReference type="InterPro" id="IPR019046">
    <property type="entry name" value="Restrct_endonuc_II_NgoPII"/>
</dbReference>
<evidence type="ECO:0008006" key="3">
    <source>
        <dbReference type="Google" id="ProtNLM"/>
    </source>
</evidence>
<evidence type="ECO:0000313" key="1">
    <source>
        <dbReference type="EMBL" id="GCL68860.1"/>
    </source>
</evidence>
<dbReference type="Proteomes" id="UP000303581">
    <property type="component" value="Unassembled WGS sequence"/>
</dbReference>
<dbReference type="AlphaFoldDB" id="A0A480B6I2"/>
<dbReference type="GO" id="GO:0003677">
    <property type="term" value="F:DNA binding"/>
    <property type="evidence" value="ECO:0007669"/>
    <property type="project" value="InterPro"/>
</dbReference>
<sequence>MANTIQAIINLVSNPKLELVEYYNSRHRANSEGGSLEEYIKDLYAGTLYELDEEKRKKLINNVFSYIGNDSNPPDAMIRYGDAIEVKKIESSKADIQLNSSYPKCQIESTSSMISRACKDAEEGNWTKDLLYVVGQVKNKQLRSIFMVYGEDYAASDDTYLGVKQDIKKWIASMGELEFEETEELGRINMIDSLGITKLRVRGMWILQNPWKVFSYVTTLDTSKKFEFCAIINEMKYKSFPEHAELEHLVSSINTLEIQDIKIKNPNDSKLDIKAKMIRFYL</sequence>
<dbReference type="GO" id="GO:0009307">
    <property type="term" value="P:DNA restriction-modification system"/>
    <property type="evidence" value="ECO:0007669"/>
    <property type="project" value="InterPro"/>
</dbReference>
<gene>
    <name evidence="1" type="ORF">PAGU1579_06290</name>
</gene>
<evidence type="ECO:0000313" key="2">
    <source>
        <dbReference type="Proteomes" id="UP000303581"/>
    </source>
</evidence>